<dbReference type="InterPro" id="IPR050660">
    <property type="entry name" value="NEK_Ser/Thr_kinase"/>
</dbReference>
<dbReference type="OrthoDB" id="248561at2759"/>
<evidence type="ECO:0000313" key="8">
    <source>
        <dbReference type="Proteomes" id="UP000515908"/>
    </source>
</evidence>
<dbReference type="Pfam" id="PF00069">
    <property type="entry name" value="Pkinase"/>
    <property type="match status" value="1"/>
</dbReference>
<evidence type="ECO:0000256" key="5">
    <source>
        <dbReference type="ARBA" id="ARBA00022840"/>
    </source>
</evidence>
<reference evidence="7 8" key="1">
    <citation type="submission" date="2020-08" db="EMBL/GenBank/DDBJ databases">
        <authorList>
            <person name="Newling K."/>
            <person name="Davey J."/>
            <person name="Forrester S."/>
        </authorList>
    </citation>
    <scope>NUCLEOTIDE SEQUENCE [LARGE SCALE GENOMIC DNA]</scope>
    <source>
        <strain evidence="8">Crithidia deanei Carvalho (ATCC PRA-265)</strain>
    </source>
</reference>
<sequence>MNERHMMHWITQALECLAFVHGKRILHRDIKPSNFLVRCPAATEMVLHFKNSSITAEDCYLYQLDRTELLLSDFGESLFLPSAEDKATPKSVVGTPAFCAPEILRFWGCKDQCLYDRRADLWSMGATLYTLLLGGPSAADKGVSCLFHASAARGNMEMLTMLLITKGLYPKLMEFRYGTFPEPNFNGTLNASVYTDADLDTNGTGYKHWIYNQLQLSAIQRRFKAKWSAIPDPTLAAIDRMMALRPEDRPHSAVSIVEYLRSITSPMSAVPPPSTVNRLIHLYERSLLWQISLRDAKMSMTPAPTNLDSKEYTNWTNVTEFFTRQLTEAESMLERFKSALSVQNSARLHLYLNPVLSPNVILENIGALFRAQNNVSLARIIFTNPN</sequence>
<keyword evidence="2" id="KW-0808">Transferase</keyword>
<dbReference type="EMBL" id="LR877152">
    <property type="protein sequence ID" value="CAD2217091.1"/>
    <property type="molecule type" value="Genomic_DNA"/>
</dbReference>
<feature type="domain" description="Protein kinase" evidence="6">
    <location>
        <begin position="1"/>
        <end position="260"/>
    </location>
</feature>
<keyword evidence="3" id="KW-0547">Nucleotide-binding</keyword>
<evidence type="ECO:0000256" key="4">
    <source>
        <dbReference type="ARBA" id="ARBA00022777"/>
    </source>
</evidence>
<dbReference type="SUPFAM" id="SSF56112">
    <property type="entry name" value="Protein kinase-like (PK-like)"/>
    <property type="match status" value="1"/>
</dbReference>
<dbReference type="PANTHER" id="PTHR43671:SF13">
    <property type="entry name" value="SERINE_THREONINE-PROTEIN KINASE NEK2"/>
    <property type="match status" value="1"/>
</dbReference>
<dbReference type="PROSITE" id="PS50011">
    <property type="entry name" value="PROTEIN_KINASE_DOM"/>
    <property type="match status" value="1"/>
</dbReference>
<keyword evidence="8" id="KW-1185">Reference proteome</keyword>
<dbReference type="AlphaFoldDB" id="A0A7G2CDI2"/>
<dbReference type="GO" id="GO:0005524">
    <property type="term" value="F:ATP binding"/>
    <property type="evidence" value="ECO:0007669"/>
    <property type="project" value="UniProtKB-KW"/>
</dbReference>
<organism evidence="7 8">
    <name type="scientific">Angomonas deanei</name>
    <dbReference type="NCBI Taxonomy" id="59799"/>
    <lineage>
        <taxon>Eukaryota</taxon>
        <taxon>Discoba</taxon>
        <taxon>Euglenozoa</taxon>
        <taxon>Kinetoplastea</taxon>
        <taxon>Metakinetoplastina</taxon>
        <taxon>Trypanosomatida</taxon>
        <taxon>Trypanosomatidae</taxon>
        <taxon>Strigomonadinae</taxon>
        <taxon>Angomonas</taxon>
    </lineage>
</organism>
<dbReference type="InterPro" id="IPR011009">
    <property type="entry name" value="Kinase-like_dom_sf"/>
</dbReference>
<evidence type="ECO:0000256" key="1">
    <source>
        <dbReference type="ARBA" id="ARBA00012513"/>
    </source>
</evidence>
<name>A0A7G2CDI2_9TRYP</name>
<dbReference type="Proteomes" id="UP000515908">
    <property type="component" value="Chromosome 08"/>
</dbReference>
<evidence type="ECO:0000256" key="3">
    <source>
        <dbReference type="ARBA" id="ARBA00022741"/>
    </source>
</evidence>
<gene>
    <name evidence="7" type="ORF">ADEAN_000456900</name>
</gene>
<evidence type="ECO:0000313" key="7">
    <source>
        <dbReference type="EMBL" id="CAD2217091.1"/>
    </source>
</evidence>
<keyword evidence="5" id="KW-0067">ATP-binding</keyword>
<dbReference type="InterPro" id="IPR008271">
    <property type="entry name" value="Ser/Thr_kinase_AS"/>
</dbReference>
<protein>
    <recommendedName>
        <fullName evidence="1">non-specific serine/threonine protein kinase</fullName>
        <ecNumber evidence="1">2.7.11.1</ecNumber>
    </recommendedName>
</protein>
<dbReference type="SMART" id="SM00220">
    <property type="entry name" value="S_TKc"/>
    <property type="match status" value="1"/>
</dbReference>
<dbReference type="EC" id="2.7.11.1" evidence="1"/>
<accession>A0A7G2CDI2</accession>
<dbReference type="GO" id="GO:0004674">
    <property type="term" value="F:protein serine/threonine kinase activity"/>
    <property type="evidence" value="ECO:0007669"/>
    <property type="project" value="UniProtKB-EC"/>
</dbReference>
<dbReference type="InterPro" id="IPR000719">
    <property type="entry name" value="Prot_kinase_dom"/>
</dbReference>
<dbReference type="PROSITE" id="PS00108">
    <property type="entry name" value="PROTEIN_KINASE_ST"/>
    <property type="match status" value="1"/>
</dbReference>
<dbReference type="VEuPathDB" id="TriTrypDB:ADEAN_000456900"/>
<evidence type="ECO:0000256" key="2">
    <source>
        <dbReference type="ARBA" id="ARBA00022679"/>
    </source>
</evidence>
<evidence type="ECO:0000259" key="6">
    <source>
        <dbReference type="PROSITE" id="PS50011"/>
    </source>
</evidence>
<dbReference type="PANTHER" id="PTHR43671">
    <property type="entry name" value="SERINE/THREONINE-PROTEIN KINASE NEK"/>
    <property type="match status" value="1"/>
</dbReference>
<dbReference type="Gene3D" id="1.10.510.10">
    <property type="entry name" value="Transferase(Phosphotransferase) domain 1"/>
    <property type="match status" value="1"/>
</dbReference>
<keyword evidence="4 7" id="KW-0418">Kinase</keyword>
<proteinExistence type="predicted"/>